<name>A0A0U1NJL3_9RHOB</name>
<keyword evidence="4 7" id="KW-0233">DNA recombination</keyword>
<protein>
    <recommendedName>
        <fullName evidence="2 7">DNA repair protein RecO</fullName>
    </recommendedName>
    <alternativeName>
        <fullName evidence="6 7">Recombination protein O</fullName>
    </alternativeName>
</protein>
<dbReference type="OrthoDB" id="9804792at2"/>
<reference evidence="9 10" key="1">
    <citation type="submission" date="2015-04" db="EMBL/GenBank/DDBJ databases">
        <authorList>
            <person name="Syromyatnikov M.Y."/>
            <person name="Popov V.N."/>
        </authorList>
    </citation>
    <scope>NUCLEOTIDE SEQUENCE [LARGE SCALE GENOMIC DNA]</scope>
    <source>
        <strain evidence="9 10">CECT 5292</strain>
    </source>
</reference>
<evidence type="ECO:0000256" key="6">
    <source>
        <dbReference type="ARBA" id="ARBA00033409"/>
    </source>
</evidence>
<evidence type="ECO:0000256" key="3">
    <source>
        <dbReference type="ARBA" id="ARBA00022763"/>
    </source>
</evidence>
<dbReference type="EMBL" id="CVQV01000005">
    <property type="protein sequence ID" value="CRK74922.1"/>
    <property type="molecule type" value="Genomic_DNA"/>
</dbReference>
<evidence type="ECO:0000256" key="5">
    <source>
        <dbReference type="ARBA" id="ARBA00023204"/>
    </source>
</evidence>
<dbReference type="InterPro" id="IPR037278">
    <property type="entry name" value="ARFGAP/RecO"/>
</dbReference>
<evidence type="ECO:0000256" key="7">
    <source>
        <dbReference type="HAMAP-Rule" id="MF_00201"/>
    </source>
</evidence>
<dbReference type="HAMAP" id="MF_00201">
    <property type="entry name" value="RecO"/>
    <property type="match status" value="1"/>
</dbReference>
<dbReference type="Pfam" id="PF11967">
    <property type="entry name" value="RecO_N"/>
    <property type="match status" value="1"/>
</dbReference>
<evidence type="ECO:0000256" key="4">
    <source>
        <dbReference type="ARBA" id="ARBA00023172"/>
    </source>
</evidence>
<dbReference type="GO" id="GO:0043590">
    <property type="term" value="C:bacterial nucleoid"/>
    <property type="evidence" value="ECO:0007669"/>
    <property type="project" value="TreeGrafter"/>
</dbReference>
<dbReference type="AlphaFoldDB" id="A0A0U1NJL3"/>
<evidence type="ECO:0000256" key="2">
    <source>
        <dbReference type="ARBA" id="ARBA00021310"/>
    </source>
</evidence>
<dbReference type="InterPro" id="IPR012340">
    <property type="entry name" value="NA-bd_OB-fold"/>
</dbReference>
<keyword evidence="3 7" id="KW-0227">DNA damage</keyword>
<proteinExistence type="inferred from homology"/>
<dbReference type="Proteomes" id="UP000048949">
    <property type="component" value="Unassembled WGS sequence"/>
</dbReference>
<dbReference type="STRING" id="282199.GCA_001049735_00962"/>
<dbReference type="Gene3D" id="2.40.50.140">
    <property type="entry name" value="Nucleic acid-binding proteins"/>
    <property type="match status" value="1"/>
</dbReference>
<evidence type="ECO:0000259" key="8">
    <source>
        <dbReference type="Pfam" id="PF11967"/>
    </source>
</evidence>
<dbReference type="PANTHER" id="PTHR33991">
    <property type="entry name" value="DNA REPAIR PROTEIN RECO"/>
    <property type="match status" value="1"/>
</dbReference>
<dbReference type="Pfam" id="PF02565">
    <property type="entry name" value="RecO_C"/>
    <property type="match status" value="1"/>
</dbReference>
<comment type="similarity">
    <text evidence="1 7">Belongs to the RecO family.</text>
</comment>
<evidence type="ECO:0000256" key="1">
    <source>
        <dbReference type="ARBA" id="ARBA00007452"/>
    </source>
</evidence>
<accession>A0A0U1NJL3</accession>
<dbReference type="RefSeq" id="WP_048598361.1">
    <property type="nucleotide sequence ID" value="NZ_CBFHGK010000008.1"/>
</dbReference>
<dbReference type="SUPFAM" id="SSF50249">
    <property type="entry name" value="Nucleic acid-binding proteins"/>
    <property type="match status" value="1"/>
</dbReference>
<dbReference type="GO" id="GO:0006302">
    <property type="term" value="P:double-strand break repair"/>
    <property type="evidence" value="ECO:0007669"/>
    <property type="project" value="TreeGrafter"/>
</dbReference>
<keyword evidence="5 7" id="KW-0234">DNA repair</keyword>
<feature type="domain" description="DNA replication/recombination mediator RecO N-terminal" evidence="8">
    <location>
        <begin position="1"/>
        <end position="72"/>
    </location>
</feature>
<dbReference type="SUPFAM" id="SSF57863">
    <property type="entry name" value="ArfGap/RecO-like zinc finger"/>
    <property type="match status" value="1"/>
</dbReference>
<sequence>MITWRDEGVLLSVRRHAESAAIIEVFTAEHGLASGVVRGASSRKMTPVLQAGAQLDVTWKARLAEHLGAFTVEPQRSRAAIAMNNRFALAGLTAVTSLLAFSLAEGEGDAEFYARSTALLDLLGQDDVWPLAYLQWEMMLLETAGYGLDLSACAVTGAQEGLAFVSPKTGRAVTAKGAGEYASKLLPLPPVLLGEGDASTTEICEALKVTGHFLETQLAKNLGGKPVPAARARLMDALRRVAQTEASP</sequence>
<dbReference type="InterPro" id="IPR042242">
    <property type="entry name" value="RecO_C"/>
</dbReference>
<dbReference type="Gene3D" id="1.20.1440.120">
    <property type="entry name" value="Recombination protein O, C-terminal domain"/>
    <property type="match status" value="1"/>
</dbReference>
<dbReference type="NCBIfam" id="TIGR00613">
    <property type="entry name" value="reco"/>
    <property type="match status" value="1"/>
</dbReference>
<keyword evidence="10" id="KW-1185">Reference proteome</keyword>
<gene>
    <name evidence="7" type="primary">recO</name>
    <name evidence="9" type="ORF">NIG5292_00963</name>
</gene>
<evidence type="ECO:0000313" key="10">
    <source>
        <dbReference type="Proteomes" id="UP000048949"/>
    </source>
</evidence>
<comment type="function">
    <text evidence="7">Involved in DNA repair and RecF pathway recombination.</text>
</comment>
<evidence type="ECO:0000313" key="9">
    <source>
        <dbReference type="EMBL" id="CRK74922.1"/>
    </source>
</evidence>
<dbReference type="GO" id="GO:0006310">
    <property type="term" value="P:DNA recombination"/>
    <property type="evidence" value="ECO:0007669"/>
    <property type="project" value="UniProtKB-UniRule"/>
</dbReference>
<organism evidence="9 10">
    <name type="scientific">Nereida ignava</name>
    <dbReference type="NCBI Taxonomy" id="282199"/>
    <lineage>
        <taxon>Bacteria</taxon>
        <taxon>Pseudomonadati</taxon>
        <taxon>Pseudomonadota</taxon>
        <taxon>Alphaproteobacteria</taxon>
        <taxon>Rhodobacterales</taxon>
        <taxon>Roseobacteraceae</taxon>
        <taxon>Nereida</taxon>
    </lineage>
</organism>
<dbReference type="InterPro" id="IPR022572">
    <property type="entry name" value="DNA_rep/recomb_RecO_N"/>
</dbReference>
<dbReference type="PANTHER" id="PTHR33991:SF1">
    <property type="entry name" value="DNA REPAIR PROTEIN RECO"/>
    <property type="match status" value="1"/>
</dbReference>
<dbReference type="InterPro" id="IPR003717">
    <property type="entry name" value="RecO"/>
</dbReference>